<dbReference type="Pfam" id="PF07707">
    <property type="entry name" value="BACK"/>
    <property type="match status" value="1"/>
</dbReference>
<reference evidence="2 3" key="1">
    <citation type="submission" date="2024-04" db="EMBL/GenBank/DDBJ databases">
        <authorList>
            <consortium name="Genoscope - CEA"/>
            <person name="William W."/>
        </authorList>
    </citation>
    <scope>NUCLEOTIDE SEQUENCE [LARGE SCALE GENOMIC DNA]</scope>
</reference>
<dbReference type="EMBL" id="CAXITT010000177">
    <property type="protein sequence ID" value="CAL1534638.1"/>
    <property type="molecule type" value="Genomic_DNA"/>
</dbReference>
<evidence type="ECO:0000259" key="1">
    <source>
        <dbReference type="Pfam" id="PF07707"/>
    </source>
</evidence>
<comment type="caution">
    <text evidence="2">The sequence shown here is derived from an EMBL/GenBank/DDBJ whole genome shotgun (WGS) entry which is preliminary data.</text>
</comment>
<gene>
    <name evidence="2" type="ORF">GSLYS_00008598001</name>
</gene>
<name>A0AAV2HMM8_LYMST</name>
<dbReference type="InterPro" id="IPR011705">
    <property type="entry name" value="BACK"/>
</dbReference>
<evidence type="ECO:0000313" key="2">
    <source>
        <dbReference type="EMBL" id="CAL1534638.1"/>
    </source>
</evidence>
<dbReference type="Proteomes" id="UP001497497">
    <property type="component" value="Unassembled WGS sequence"/>
</dbReference>
<dbReference type="Gene3D" id="1.25.40.420">
    <property type="match status" value="1"/>
</dbReference>
<organism evidence="2 3">
    <name type="scientific">Lymnaea stagnalis</name>
    <name type="common">Great pond snail</name>
    <name type="synonym">Helix stagnalis</name>
    <dbReference type="NCBI Taxonomy" id="6523"/>
    <lineage>
        <taxon>Eukaryota</taxon>
        <taxon>Metazoa</taxon>
        <taxon>Spiralia</taxon>
        <taxon>Lophotrochozoa</taxon>
        <taxon>Mollusca</taxon>
        <taxon>Gastropoda</taxon>
        <taxon>Heterobranchia</taxon>
        <taxon>Euthyneura</taxon>
        <taxon>Panpulmonata</taxon>
        <taxon>Hygrophila</taxon>
        <taxon>Lymnaeoidea</taxon>
        <taxon>Lymnaeidae</taxon>
        <taxon>Lymnaea</taxon>
    </lineage>
</organism>
<keyword evidence="3" id="KW-1185">Reference proteome</keyword>
<protein>
    <recommendedName>
        <fullName evidence="1">BACK domain-containing protein</fullName>
    </recommendedName>
</protein>
<dbReference type="AlphaFoldDB" id="A0AAV2HMM8"/>
<accession>A0AAV2HMM8</accession>
<evidence type="ECO:0000313" key="3">
    <source>
        <dbReference type="Proteomes" id="UP001497497"/>
    </source>
</evidence>
<feature type="non-terminal residue" evidence="2">
    <location>
        <position position="47"/>
    </location>
</feature>
<proteinExistence type="predicted"/>
<feature type="domain" description="BACK" evidence="1">
    <location>
        <begin position="11"/>
        <end position="47"/>
    </location>
</feature>
<sequence>MDEVINTAEWEAEWLSLDKDQLIEMLNSSCLVVKDEFDLWMAVVKWL</sequence>